<dbReference type="GO" id="GO:0006631">
    <property type="term" value="P:fatty acid metabolic process"/>
    <property type="evidence" value="ECO:0007669"/>
    <property type="project" value="TreeGrafter"/>
</dbReference>
<dbReference type="AlphaFoldDB" id="A0A7S3LG81"/>
<feature type="compositionally biased region" description="Basic and acidic residues" evidence="5">
    <location>
        <begin position="12"/>
        <end position="24"/>
    </location>
</feature>
<feature type="active site" description="Proton acceptor" evidence="4">
    <location>
        <position position="710"/>
    </location>
</feature>
<evidence type="ECO:0000256" key="4">
    <source>
        <dbReference type="PROSITE-ProRule" id="PRU01161"/>
    </source>
</evidence>
<evidence type="ECO:0000256" key="1">
    <source>
        <dbReference type="ARBA" id="ARBA00022801"/>
    </source>
</evidence>
<feature type="compositionally biased region" description="Basic and acidic residues" evidence="5">
    <location>
        <begin position="652"/>
        <end position="664"/>
    </location>
</feature>
<feature type="short sequence motif" description="DGA/G" evidence="4">
    <location>
        <begin position="710"/>
        <end position="712"/>
    </location>
</feature>
<dbReference type="EMBL" id="HBIM01025430">
    <property type="protein sequence ID" value="CAE0422341.1"/>
    <property type="molecule type" value="Transcribed_RNA"/>
</dbReference>
<organism evidence="7">
    <name type="scientific">Amphora coffeiformis</name>
    <dbReference type="NCBI Taxonomy" id="265554"/>
    <lineage>
        <taxon>Eukaryota</taxon>
        <taxon>Sar</taxon>
        <taxon>Stramenopiles</taxon>
        <taxon>Ochrophyta</taxon>
        <taxon>Bacillariophyta</taxon>
        <taxon>Bacillariophyceae</taxon>
        <taxon>Bacillariophycidae</taxon>
        <taxon>Thalassiophysales</taxon>
        <taxon>Catenulaceae</taxon>
        <taxon>Amphora</taxon>
    </lineage>
</organism>
<dbReference type="PANTHER" id="PTHR24185:SF1">
    <property type="entry name" value="CALCIUM-INDEPENDENT PHOSPHOLIPASE A2-GAMMA"/>
    <property type="match status" value="1"/>
</dbReference>
<name>A0A7S3LG81_9STRA</name>
<evidence type="ECO:0000256" key="5">
    <source>
        <dbReference type="SAM" id="MobiDB-lite"/>
    </source>
</evidence>
<reference evidence="7" key="1">
    <citation type="submission" date="2021-01" db="EMBL/GenBank/DDBJ databases">
        <authorList>
            <person name="Corre E."/>
            <person name="Pelletier E."/>
            <person name="Niang G."/>
            <person name="Scheremetjew M."/>
            <person name="Finn R."/>
            <person name="Kale V."/>
            <person name="Holt S."/>
            <person name="Cochrane G."/>
            <person name="Meng A."/>
            <person name="Brown T."/>
            <person name="Cohen L."/>
        </authorList>
    </citation>
    <scope>NUCLEOTIDE SEQUENCE</scope>
    <source>
        <strain evidence="7">CCMP127</strain>
    </source>
</reference>
<feature type="region of interest" description="Disordered" evidence="5">
    <location>
        <begin position="1"/>
        <end position="28"/>
    </location>
</feature>
<feature type="domain" description="PNPLA" evidence="6">
    <location>
        <begin position="477"/>
        <end position="723"/>
    </location>
</feature>
<keyword evidence="2 4" id="KW-0442">Lipid degradation</keyword>
<dbReference type="InterPro" id="IPR016035">
    <property type="entry name" value="Acyl_Trfase/lysoPLipase"/>
</dbReference>
<feature type="short sequence motif" description="GXGXXG" evidence="4">
    <location>
        <begin position="481"/>
        <end position="486"/>
    </location>
</feature>
<dbReference type="Pfam" id="PF01734">
    <property type="entry name" value="Patatin"/>
    <property type="match status" value="1"/>
</dbReference>
<keyword evidence="1 4" id="KW-0378">Hydrolase</keyword>
<dbReference type="PROSITE" id="PS51635">
    <property type="entry name" value="PNPLA"/>
    <property type="match status" value="1"/>
</dbReference>
<dbReference type="GO" id="GO:0016020">
    <property type="term" value="C:membrane"/>
    <property type="evidence" value="ECO:0007669"/>
    <property type="project" value="TreeGrafter"/>
</dbReference>
<dbReference type="GO" id="GO:0004620">
    <property type="term" value="F:phospholipase activity"/>
    <property type="evidence" value="ECO:0007669"/>
    <property type="project" value="TreeGrafter"/>
</dbReference>
<evidence type="ECO:0000259" key="6">
    <source>
        <dbReference type="PROSITE" id="PS51635"/>
    </source>
</evidence>
<gene>
    <name evidence="7" type="ORF">ACOF00016_LOCUS18919</name>
</gene>
<proteinExistence type="predicted"/>
<protein>
    <recommendedName>
        <fullName evidence="6">PNPLA domain-containing protein</fullName>
    </recommendedName>
</protein>
<dbReference type="InterPro" id="IPR002641">
    <property type="entry name" value="PNPLA_dom"/>
</dbReference>
<keyword evidence="3 4" id="KW-0443">Lipid metabolism</keyword>
<accession>A0A7S3LG81</accession>
<dbReference type="PANTHER" id="PTHR24185">
    <property type="entry name" value="CALCIUM-INDEPENDENT PHOSPHOLIPASE A2-GAMMA"/>
    <property type="match status" value="1"/>
</dbReference>
<evidence type="ECO:0000256" key="2">
    <source>
        <dbReference type="ARBA" id="ARBA00022963"/>
    </source>
</evidence>
<dbReference type="GO" id="GO:0016042">
    <property type="term" value="P:lipid catabolic process"/>
    <property type="evidence" value="ECO:0007669"/>
    <property type="project" value="UniProtKB-UniRule"/>
</dbReference>
<feature type="region of interest" description="Disordered" evidence="5">
    <location>
        <begin position="652"/>
        <end position="673"/>
    </location>
</feature>
<evidence type="ECO:0000256" key="3">
    <source>
        <dbReference type="ARBA" id="ARBA00023098"/>
    </source>
</evidence>
<sequence length="860" mass="95586">MRQVQMVLSNERLARESQTEESSRSRGHFGPMPSLLRLALIMSGWQCCRTLHFANAWSTRSRLSRQLVSLWSKTSEKPKEGPSKTALFDKEEPSEDIWAINASGSFGSLLLKMEKRSSELHDKNQSYVIEDDALEIDPVKGNRTASPTEAVSAEEVQEDSELILTSLDWEGAQQIDESAILIRKNISAFTSVREIPHNNPLGAMAGESSASILTEFSNDTTTAVNLTRRSKLYQRRMERDQKLLSLQVASSITTVDEWRTVCELTDGIYPLLELILQGANDTATEEEEDLARRSARTLRDLCAISPDIAAIITDGILRANYAMKGGFFRCLCQLLKDTQEVQLKPKGRKLRPARKQQQKTTQLYVTQVLLAMVVASDDAVHTVRETEGLKEAVLGCSSFATKERRRRWLRYPGEIVRFLWRSRGKGVANLRRPFLEAASVSFDLNGQVQRTGNQVLAAIGYNQWIPKIPGQRGLRILTLDGGGSRGMVAVTAMAALVEAAGGGAEICDSFDLLGGTSTGAIISFLTGLRQESSSEAVERYNQLIKQIFVKSSFATPLMLFTTATYDESPFMNILCNILRDDSMLDSRADPAVPLVFAVASKMSSTPTHVALFRNYNYASGEFPDSFTVDPELARKDLRFPLELEHPCIRDSAYKSRPRSSDKKSPGVRFTTDASRHPGSFRVLQRYALRASTAAPTVFKPVMMGGEMYCDGGIVASNPTAVAIHEARTLFPNIPIEMVVSIGTGAFMEQKSAPRIGWDGIIGQIVDSATDGEQVHHVLEDILGETSMLGTRSSVSRTKYFRFNPVIGMPDSFPIDTTDPEKLAQLRDITLQYMKQPEQQRKLEAIADIFKGRKRWKQLLP</sequence>
<dbReference type="SUPFAM" id="SSF52151">
    <property type="entry name" value="FabD/lysophospholipase-like"/>
    <property type="match status" value="1"/>
</dbReference>
<feature type="active site" description="Nucleophile" evidence="4">
    <location>
        <position position="517"/>
    </location>
</feature>
<dbReference type="Gene3D" id="3.40.1090.10">
    <property type="entry name" value="Cytosolic phospholipase A2 catalytic domain"/>
    <property type="match status" value="1"/>
</dbReference>
<feature type="short sequence motif" description="GXSXG" evidence="4">
    <location>
        <begin position="515"/>
        <end position="519"/>
    </location>
</feature>
<evidence type="ECO:0000313" key="7">
    <source>
        <dbReference type="EMBL" id="CAE0422341.1"/>
    </source>
</evidence>